<feature type="domain" description="VWFA" evidence="2">
    <location>
        <begin position="50"/>
        <end position="247"/>
    </location>
</feature>
<feature type="signal peptide" evidence="1">
    <location>
        <begin position="1"/>
        <end position="34"/>
    </location>
</feature>
<feature type="chain" id="PRO_5029716826" evidence="1">
    <location>
        <begin position="35"/>
        <end position="576"/>
    </location>
</feature>
<reference evidence="3 4" key="1">
    <citation type="submission" date="2019-09" db="EMBL/GenBank/DDBJ databases">
        <title>Phylogeny of genus Pseudoclavibacter and closely related genus.</title>
        <authorList>
            <person name="Li Y."/>
        </authorList>
    </citation>
    <scope>NUCLEOTIDE SEQUENCE [LARGE SCALE GENOMIC DNA]</scope>
    <source>
        <strain evidence="3 4">DSM 23821</strain>
    </source>
</reference>
<organism evidence="3 4">
    <name type="scientific">Pseudoclavibacter chungangensis</name>
    <dbReference type="NCBI Taxonomy" id="587635"/>
    <lineage>
        <taxon>Bacteria</taxon>
        <taxon>Bacillati</taxon>
        <taxon>Actinomycetota</taxon>
        <taxon>Actinomycetes</taxon>
        <taxon>Micrococcales</taxon>
        <taxon>Microbacteriaceae</taxon>
        <taxon>Pseudoclavibacter</taxon>
    </lineage>
</organism>
<dbReference type="SMART" id="SM00327">
    <property type="entry name" value="VWA"/>
    <property type="match status" value="1"/>
</dbReference>
<dbReference type="OrthoDB" id="5055315at2"/>
<dbReference type="Gene3D" id="3.40.50.410">
    <property type="entry name" value="von Willebrand factor, type A domain"/>
    <property type="match status" value="1"/>
</dbReference>
<dbReference type="InterPro" id="IPR036465">
    <property type="entry name" value="vWFA_dom_sf"/>
</dbReference>
<dbReference type="PROSITE" id="PS50234">
    <property type="entry name" value="VWFA"/>
    <property type="match status" value="1"/>
</dbReference>
<evidence type="ECO:0000259" key="2">
    <source>
        <dbReference type="PROSITE" id="PS50234"/>
    </source>
</evidence>
<dbReference type="RefSeq" id="WP_158039826.1">
    <property type="nucleotide sequence ID" value="NZ_JACCFV010000001.1"/>
</dbReference>
<comment type="caution">
    <text evidence="3">The sequence shown here is derived from an EMBL/GenBank/DDBJ whole genome shotgun (WGS) entry which is preliminary data.</text>
</comment>
<proteinExistence type="predicted"/>
<sequence>MSPTRERARRSGHVTRAVWSLVALVTLVASLVTAADPVASNASTRTTGPATMLILDASGSMVRDAPGGGTRMDQARRAAKTFVESLADEQTLGLMVFGTKTGNSDAERSAGCTDVSTLFPLGPVDKPAMTASIDGIRESGFTPLGLAVETAAKAIGDQEASIVLVSDGVDVCAPPPSCERAEAVKQQYPKLTIHAIGFAVDADEAAQEELNCIASVGGGRYVTASNAEQLASQLQWATDPTLLEDTVAPGGVNGLRIGMSIDEALAAEPGLVTTDPTVQIVYAECDYATMRFVDGRLYDIYPKAEWPTAEGLKPGMNVDVATSLYGQPYRTGNGTFGAFNTYPVTAGSHYGYRVYYDANGIIVKIVVCGCGPGTAPSTDSGTGSGGSSGLGVDASFEGIGDVTIGMTAQAFLDAYPDAKYWQGEGFTAPLGTFADSLAQGDGLGHTSTCPMTSSPYADPPDRVPLEVFIIDGAVHGVTTFLLKNVGSTIGLGNGLTTSSTIDDVAAVYGHVSVFRDYEWGERWVVSDQSGQTIQFTVDQQSGIGSVSVLDADDTIQVRPRDWFPCGPVLSRTEGRI</sequence>
<evidence type="ECO:0000313" key="4">
    <source>
        <dbReference type="Proteomes" id="UP000467240"/>
    </source>
</evidence>
<dbReference type="AlphaFoldDB" id="A0A7J5C1P9"/>
<protein>
    <submittedName>
        <fullName evidence="3">VWA domain-containing protein</fullName>
    </submittedName>
</protein>
<dbReference type="SUPFAM" id="SSF53300">
    <property type="entry name" value="vWA-like"/>
    <property type="match status" value="1"/>
</dbReference>
<dbReference type="Proteomes" id="UP000467240">
    <property type="component" value="Unassembled WGS sequence"/>
</dbReference>
<gene>
    <name evidence="3" type="ORF">F8O01_05235</name>
</gene>
<dbReference type="InterPro" id="IPR002035">
    <property type="entry name" value="VWF_A"/>
</dbReference>
<dbReference type="Pfam" id="PF13519">
    <property type="entry name" value="VWA_2"/>
    <property type="match status" value="1"/>
</dbReference>
<evidence type="ECO:0000313" key="3">
    <source>
        <dbReference type="EMBL" id="KAB1659662.1"/>
    </source>
</evidence>
<keyword evidence="4" id="KW-1185">Reference proteome</keyword>
<evidence type="ECO:0000256" key="1">
    <source>
        <dbReference type="SAM" id="SignalP"/>
    </source>
</evidence>
<accession>A0A7J5C1P9</accession>
<name>A0A7J5C1P9_9MICO</name>
<keyword evidence="1" id="KW-0732">Signal</keyword>
<dbReference type="EMBL" id="WBJZ01000005">
    <property type="protein sequence ID" value="KAB1659662.1"/>
    <property type="molecule type" value="Genomic_DNA"/>
</dbReference>